<dbReference type="InterPro" id="IPR029058">
    <property type="entry name" value="AB_hydrolase_fold"/>
</dbReference>
<name>A0ABS0DI88_9NOCA</name>
<evidence type="ECO:0000313" key="2">
    <source>
        <dbReference type="Proteomes" id="UP000707731"/>
    </source>
</evidence>
<sequence length="57" mass="6528">MPTAAAVFPGDMSIRAIAERQHRIVRWTEYERGGHFAALEAPDLLVDDVRAFFRTLR</sequence>
<gene>
    <name evidence="1" type="ORF">IU449_25440</name>
</gene>
<dbReference type="Proteomes" id="UP000707731">
    <property type="component" value="Unassembled WGS sequence"/>
</dbReference>
<dbReference type="SUPFAM" id="SSF53474">
    <property type="entry name" value="alpha/beta-Hydrolases"/>
    <property type="match status" value="1"/>
</dbReference>
<proteinExistence type="predicted"/>
<protein>
    <recommendedName>
        <fullName evidence="3">Epoxide hydrolase</fullName>
    </recommendedName>
</protein>
<dbReference type="EMBL" id="JADLQN010000007">
    <property type="protein sequence ID" value="MBF6357845.1"/>
    <property type="molecule type" value="Genomic_DNA"/>
</dbReference>
<organism evidence="1 2">
    <name type="scientific">Nocardia higoensis</name>
    <dbReference type="NCBI Taxonomy" id="228599"/>
    <lineage>
        <taxon>Bacteria</taxon>
        <taxon>Bacillati</taxon>
        <taxon>Actinomycetota</taxon>
        <taxon>Actinomycetes</taxon>
        <taxon>Mycobacteriales</taxon>
        <taxon>Nocardiaceae</taxon>
        <taxon>Nocardia</taxon>
    </lineage>
</organism>
<accession>A0ABS0DI88</accession>
<keyword evidence="2" id="KW-1185">Reference proteome</keyword>
<dbReference type="RefSeq" id="WP_195004691.1">
    <property type="nucleotide sequence ID" value="NZ_JADLQN010000007.1"/>
</dbReference>
<comment type="caution">
    <text evidence="1">The sequence shown here is derived from an EMBL/GenBank/DDBJ whole genome shotgun (WGS) entry which is preliminary data.</text>
</comment>
<dbReference type="Gene3D" id="3.40.50.1820">
    <property type="entry name" value="alpha/beta hydrolase"/>
    <property type="match status" value="1"/>
</dbReference>
<reference evidence="1 2" key="1">
    <citation type="submission" date="2020-10" db="EMBL/GenBank/DDBJ databases">
        <title>Identification of Nocardia species via Next-generation sequencing and recognition of intraspecies genetic diversity.</title>
        <authorList>
            <person name="Li P."/>
            <person name="Li P."/>
            <person name="Lu B."/>
        </authorList>
    </citation>
    <scope>NUCLEOTIDE SEQUENCE [LARGE SCALE GENOMIC DNA]</scope>
    <source>
        <strain evidence="1 2">BJ06-0143</strain>
    </source>
</reference>
<evidence type="ECO:0008006" key="3">
    <source>
        <dbReference type="Google" id="ProtNLM"/>
    </source>
</evidence>
<evidence type="ECO:0000313" key="1">
    <source>
        <dbReference type="EMBL" id="MBF6357845.1"/>
    </source>
</evidence>